<dbReference type="EMBL" id="AACS02000008">
    <property type="protein sequence ID" value="EFI27145.1"/>
    <property type="molecule type" value="Genomic_DNA"/>
</dbReference>
<keyword evidence="2" id="KW-1185">Reference proteome</keyword>
<proteinExistence type="predicted"/>
<name>D6RPA2_COPC7</name>
<dbReference type="KEGG" id="cci:CC1G_14970"/>
<organism evidence="1 2">
    <name type="scientific">Coprinopsis cinerea (strain Okayama-7 / 130 / ATCC MYA-4618 / FGSC 9003)</name>
    <name type="common">Inky cap fungus</name>
    <name type="synonym">Hormographiella aspergillata</name>
    <dbReference type="NCBI Taxonomy" id="240176"/>
    <lineage>
        <taxon>Eukaryota</taxon>
        <taxon>Fungi</taxon>
        <taxon>Dikarya</taxon>
        <taxon>Basidiomycota</taxon>
        <taxon>Agaricomycotina</taxon>
        <taxon>Agaricomycetes</taxon>
        <taxon>Agaricomycetidae</taxon>
        <taxon>Agaricales</taxon>
        <taxon>Agaricineae</taxon>
        <taxon>Psathyrellaceae</taxon>
        <taxon>Coprinopsis</taxon>
    </lineage>
</organism>
<sequence>MQTFQLPVVVEVVVVEIFEEIWLRNGEAKPFISLGLALGIALATIRDAEGRVKRGPTRLLQIMVSESIHLIWVLRCQWRIEFEGDPSKIHSRDHVRNRWLASVNKRLRWDRTLTNEKTYGRKALKPKVVEATWCTVIDERADGHLPPDWVSDKGVLVGVGRTRRPPGRNR</sequence>
<dbReference type="RefSeq" id="XP_002910639.1">
    <property type="nucleotide sequence ID" value="XM_002910593.1"/>
</dbReference>
<dbReference type="AlphaFoldDB" id="D6RPA2"/>
<dbReference type="InParanoid" id="D6RPA2"/>
<accession>D6RPA2</accession>
<dbReference type="eggNOG" id="KOG3752">
    <property type="taxonomic scope" value="Eukaryota"/>
</dbReference>
<reference evidence="1 2" key="1">
    <citation type="journal article" date="2010" name="Proc. Natl. Acad. Sci. U.S.A.">
        <title>Insights into evolution of multicellular fungi from the assembled chromosomes of the mushroom Coprinopsis cinerea (Coprinus cinereus).</title>
        <authorList>
            <person name="Stajich J.E."/>
            <person name="Wilke S.K."/>
            <person name="Ahren D."/>
            <person name="Au C.H."/>
            <person name="Birren B.W."/>
            <person name="Borodovsky M."/>
            <person name="Burns C."/>
            <person name="Canback B."/>
            <person name="Casselton L.A."/>
            <person name="Cheng C.K."/>
            <person name="Deng J."/>
            <person name="Dietrich F.S."/>
            <person name="Fargo D.C."/>
            <person name="Farman M.L."/>
            <person name="Gathman A.C."/>
            <person name="Goldberg J."/>
            <person name="Guigo R."/>
            <person name="Hoegger P.J."/>
            <person name="Hooker J.B."/>
            <person name="Huggins A."/>
            <person name="James T.Y."/>
            <person name="Kamada T."/>
            <person name="Kilaru S."/>
            <person name="Kodira C."/>
            <person name="Kues U."/>
            <person name="Kupfer D."/>
            <person name="Kwan H.S."/>
            <person name="Lomsadze A."/>
            <person name="Li W."/>
            <person name="Lilly W.W."/>
            <person name="Ma L.J."/>
            <person name="Mackey A.J."/>
            <person name="Manning G."/>
            <person name="Martin F."/>
            <person name="Muraguchi H."/>
            <person name="Natvig D.O."/>
            <person name="Palmerini H."/>
            <person name="Ramesh M.A."/>
            <person name="Rehmeyer C.J."/>
            <person name="Roe B.A."/>
            <person name="Shenoy N."/>
            <person name="Stanke M."/>
            <person name="Ter-Hovhannisyan V."/>
            <person name="Tunlid A."/>
            <person name="Velagapudi R."/>
            <person name="Vision T.J."/>
            <person name="Zeng Q."/>
            <person name="Zolan M.E."/>
            <person name="Pukkila P.J."/>
        </authorList>
    </citation>
    <scope>NUCLEOTIDE SEQUENCE [LARGE SCALE GENOMIC DNA]</scope>
    <source>
        <strain evidence="2">Okayama-7 / 130 / ATCC MYA-4618 / FGSC 9003</strain>
    </source>
</reference>
<dbReference type="OMA" id="WHARDEV"/>
<dbReference type="GeneID" id="9380228"/>
<evidence type="ECO:0000313" key="2">
    <source>
        <dbReference type="Proteomes" id="UP000001861"/>
    </source>
</evidence>
<dbReference type="OrthoDB" id="3253907at2759"/>
<dbReference type="HOGENOM" id="CLU_044484_2_0_1"/>
<protein>
    <submittedName>
        <fullName evidence="1">Uncharacterized protein</fullName>
    </submittedName>
</protein>
<evidence type="ECO:0000313" key="1">
    <source>
        <dbReference type="EMBL" id="EFI27145.1"/>
    </source>
</evidence>
<comment type="caution">
    <text evidence="1">The sequence shown here is derived from an EMBL/GenBank/DDBJ whole genome shotgun (WGS) entry which is preliminary data.</text>
</comment>
<dbReference type="VEuPathDB" id="FungiDB:CC1G_14970"/>
<gene>
    <name evidence="1" type="ORF">CC1G_14970</name>
</gene>
<dbReference type="Proteomes" id="UP000001861">
    <property type="component" value="Unassembled WGS sequence"/>
</dbReference>